<dbReference type="EMBL" id="AYTS01000107">
    <property type="protein sequence ID" value="OOP55916.1"/>
    <property type="molecule type" value="Genomic_DNA"/>
</dbReference>
<comment type="caution">
    <text evidence="1">The sequence shown here is derived from an EMBL/GenBank/DDBJ whole genome shotgun (WGS) entry which is preliminary data.</text>
</comment>
<dbReference type="STRING" id="1004156.AYP45_11550"/>
<dbReference type="Proteomes" id="UP000189681">
    <property type="component" value="Unassembled WGS sequence"/>
</dbReference>
<reference evidence="1 2" key="1">
    <citation type="journal article" date="2017" name="Water Res.">
        <title>Discovery and metagenomic analysis of an anammox bacterial enrichment related to Candidatus "Brocadia caroliniensis" in a full-scale glycerol-fed nitritation-denitritation separate centrate treatment process.</title>
        <authorList>
            <person name="Park H."/>
            <person name="Brotto A.C."/>
            <person name="van Loosdrecht M.C."/>
            <person name="Chandran K."/>
        </authorList>
    </citation>
    <scope>NUCLEOTIDE SEQUENCE [LARGE SCALE GENOMIC DNA]</scope>
    <source>
        <strain evidence="1">26THWARD</strain>
    </source>
</reference>
<gene>
    <name evidence="1" type="ORF">AYP45_11550</name>
</gene>
<proteinExistence type="predicted"/>
<accession>A0A1V4AS34</accession>
<organism evidence="1 2">
    <name type="scientific">Candidatus Brocadia carolinensis</name>
    <dbReference type="NCBI Taxonomy" id="1004156"/>
    <lineage>
        <taxon>Bacteria</taxon>
        <taxon>Pseudomonadati</taxon>
        <taxon>Planctomycetota</taxon>
        <taxon>Candidatus Brocadiia</taxon>
        <taxon>Candidatus Brocadiales</taxon>
        <taxon>Candidatus Brocadiaceae</taxon>
        <taxon>Candidatus Brocadia</taxon>
    </lineage>
</organism>
<name>A0A1V4AS34_9BACT</name>
<evidence type="ECO:0000313" key="1">
    <source>
        <dbReference type="EMBL" id="OOP55916.1"/>
    </source>
</evidence>
<sequence length="59" mass="6999">MATKKTFPKWTLAKKKEHTEKILKLVVKLKRENKLDNFTAITPEQIEEKFKRINSPMSL</sequence>
<dbReference type="AlphaFoldDB" id="A0A1V4AS34"/>
<protein>
    <submittedName>
        <fullName evidence="1">Uncharacterized protein</fullName>
    </submittedName>
</protein>
<evidence type="ECO:0000313" key="2">
    <source>
        <dbReference type="Proteomes" id="UP000189681"/>
    </source>
</evidence>